<keyword evidence="2" id="KW-0863">Zinc-finger</keyword>
<proteinExistence type="predicted"/>
<feature type="region of interest" description="Disordered" evidence="4">
    <location>
        <begin position="217"/>
        <end position="238"/>
    </location>
</feature>
<dbReference type="InterPro" id="IPR036977">
    <property type="entry name" value="DNA_primase_Znf_CHC2"/>
</dbReference>
<evidence type="ECO:0000256" key="4">
    <source>
        <dbReference type="SAM" id="MobiDB-lite"/>
    </source>
</evidence>
<dbReference type="AlphaFoldDB" id="A0A4R4FD56"/>
<evidence type="ECO:0000256" key="3">
    <source>
        <dbReference type="ARBA" id="ARBA00022833"/>
    </source>
</evidence>
<feature type="domain" description="Zinc finger CHC2-type" evidence="5">
    <location>
        <begin position="29"/>
        <end position="79"/>
    </location>
</feature>
<gene>
    <name evidence="6" type="ORF">E1963_12355</name>
</gene>
<evidence type="ECO:0000313" key="7">
    <source>
        <dbReference type="Proteomes" id="UP000295710"/>
    </source>
</evidence>
<dbReference type="Proteomes" id="UP000295710">
    <property type="component" value="Unassembled WGS sequence"/>
</dbReference>
<dbReference type="GO" id="GO:0008270">
    <property type="term" value="F:zinc ion binding"/>
    <property type="evidence" value="ECO:0007669"/>
    <property type="project" value="UniProtKB-KW"/>
</dbReference>
<dbReference type="EMBL" id="SMMX01000009">
    <property type="protein sequence ID" value="TDA21447.1"/>
    <property type="molecule type" value="Genomic_DNA"/>
</dbReference>
<dbReference type="SUPFAM" id="SSF57783">
    <property type="entry name" value="Zinc beta-ribbon"/>
    <property type="match status" value="1"/>
</dbReference>
<evidence type="ECO:0000256" key="2">
    <source>
        <dbReference type="ARBA" id="ARBA00022771"/>
    </source>
</evidence>
<accession>A0A4R4FD56</accession>
<name>A0A4R4FD56_9FIRM</name>
<dbReference type="Gene3D" id="3.90.580.10">
    <property type="entry name" value="Zinc finger, CHC2-type domain"/>
    <property type="match status" value="1"/>
</dbReference>
<dbReference type="RefSeq" id="WP_132278383.1">
    <property type="nucleotide sequence ID" value="NZ_JAOBST010000031.1"/>
</dbReference>
<organism evidence="6 7">
    <name type="scientific">Extibacter muris</name>
    <dbReference type="NCBI Taxonomy" id="1796622"/>
    <lineage>
        <taxon>Bacteria</taxon>
        <taxon>Bacillati</taxon>
        <taxon>Bacillota</taxon>
        <taxon>Clostridia</taxon>
        <taxon>Lachnospirales</taxon>
        <taxon>Lachnospiraceae</taxon>
        <taxon>Extibacter</taxon>
    </lineage>
</organism>
<evidence type="ECO:0000259" key="5">
    <source>
        <dbReference type="SMART" id="SM00400"/>
    </source>
</evidence>
<dbReference type="GO" id="GO:0003899">
    <property type="term" value="F:DNA-directed RNA polymerase activity"/>
    <property type="evidence" value="ECO:0007669"/>
    <property type="project" value="InterPro"/>
</dbReference>
<reference evidence="6 7" key="1">
    <citation type="journal article" date="2016" name="Nat. Microbiol.">
        <title>The Mouse Intestinal Bacterial Collection (miBC) provides host-specific insight into cultured diversity and functional potential of the gut microbiota.</title>
        <authorList>
            <person name="Lagkouvardos I."/>
            <person name="Pukall R."/>
            <person name="Abt B."/>
            <person name="Foesel B.U."/>
            <person name="Meier-Kolthoff J.P."/>
            <person name="Kumar N."/>
            <person name="Bresciani A."/>
            <person name="Martinez I."/>
            <person name="Just S."/>
            <person name="Ziegler C."/>
            <person name="Brugiroux S."/>
            <person name="Garzetti D."/>
            <person name="Wenning M."/>
            <person name="Bui T.P."/>
            <person name="Wang J."/>
            <person name="Hugenholtz F."/>
            <person name="Plugge C.M."/>
            <person name="Peterson D.A."/>
            <person name="Hornef M.W."/>
            <person name="Baines J.F."/>
            <person name="Smidt H."/>
            <person name="Walter J."/>
            <person name="Kristiansen K."/>
            <person name="Nielsen H.B."/>
            <person name="Haller D."/>
            <person name="Overmann J."/>
            <person name="Stecher B."/>
            <person name="Clavel T."/>
        </authorList>
    </citation>
    <scope>NUCLEOTIDE SEQUENCE [LARGE SCALE GENOMIC DNA]</scope>
    <source>
        <strain evidence="6 7">DSM 28560</strain>
    </source>
</reference>
<keyword evidence="7" id="KW-1185">Reference proteome</keyword>
<sequence>MNVFQLVKKSVTARQAAERYGLKVNRNGMACCPFHQDRHPSMKVDQGFYCFACGAKGDVITFTGKLFGMSPYEAAKKLITDFNLPIPLKEQKSVQNKSRDREGEKVQSRYHFSVKSKVRTWKNHAVKVLTDYLSWIRFWKQFYGSGPEPFEQECFLEALDNERKINDYLDILLTGDGEEIAEFFIYKRKEVEKIEQRMEEYQRGVLEEIREYCRAGNADTGRNPGQSGSNGERPDPAVYPELQICVGT</sequence>
<comment type="caution">
    <text evidence="6">The sequence shown here is derived from an EMBL/GenBank/DDBJ whole genome shotgun (WGS) entry which is preliminary data.</text>
</comment>
<dbReference type="PANTHER" id="PTHR30313">
    <property type="entry name" value="DNA PRIMASE"/>
    <property type="match status" value="1"/>
</dbReference>
<keyword evidence="3" id="KW-0862">Zinc</keyword>
<keyword evidence="1" id="KW-0479">Metal-binding</keyword>
<evidence type="ECO:0000256" key="1">
    <source>
        <dbReference type="ARBA" id="ARBA00022723"/>
    </source>
</evidence>
<dbReference type="PANTHER" id="PTHR30313:SF2">
    <property type="entry name" value="DNA PRIMASE"/>
    <property type="match status" value="1"/>
</dbReference>
<evidence type="ECO:0000313" key="6">
    <source>
        <dbReference type="EMBL" id="TDA21447.1"/>
    </source>
</evidence>
<protein>
    <submittedName>
        <fullName evidence="6">DNA primase</fullName>
    </submittedName>
</protein>
<dbReference type="InterPro" id="IPR050219">
    <property type="entry name" value="DnaG_primase"/>
</dbReference>
<dbReference type="InterPro" id="IPR002694">
    <property type="entry name" value="Znf_CHC2"/>
</dbReference>
<dbReference type="SMART" id="SM00400">
    <property type="entry name" value="ZnF_CHCC"/>
    <property type="match status" value="1"/>
</dbReference>
<dbReference type="Pfam" id="PF01807">
    <property type="entry name" value="Zn_ribbon_DnaG"/>
    <property type="match status" value="1"/>
</dbReference>
<dbReference type="GO" id="GO:0006269">
    <property type="term" value="P:DNA replication, synthesis of primer"/>
    <property type="evidence" value="ECO:0007669"/>
    <property type="project" value="TreeGrafter"/>
</dbReference>
<dbReference type="GO" id="GO:0005737">
    <property type="term" value="C:cytoplasm"/>
    <property type="evidence" value="ECO:0007669"/>
    <property type="project" value="TreeGrafter"/>
</dbReference>
<dbReference type="GO" id="GO:0003677">
    <property type="term" value="F:DNA binding"/>
    <property type="evidence" value="ECO:0007669"/>
    <property type="project" value="InterPro"/>
</dbReference>